<feature type="domain" description="SH3" evidence="4">
    <location>
        <begin position="256"/>
        <end position="315"/>
    </location>
</feature>
<accession>A0A7K7VCU2</accession>
<evidence type="ECO:0000256" key="2">
    <source>
        <dbReference type="PROSITE-ProRule" id="PRU00192"/>
    </source>
</evidence>
<keyword evidence="7" id="KW-1185">Reference proteome</keyword>
<dbReference type="FunFam" id="3.30.1520.10:FF:000040">
    <property type="entry name" value="NADPH oxidase organizer 1"/>
    <property type="match status" value="1"/>
</dbReference>
<dbReference type="InterPro" id="IPR035758">
    <property type="entry name" value="NoxO1_SH3_2"/>
</dbReference>
<dbReference type="OrthoDB" id="10255964at2759"/>
<dbReference type="Pfam" id="PF00787">
    <property type="entry name" value="PX"/>
    <property type="match status" value="1"/>
</dbReference>
<keyword evidence="1 2" id="KW-0728">SH3 domain</keyword>
<dbReference type="Pfam" id="PF00018">
    <property type="entry name" value="SH3_1"/>
    <property type="match status" value="1"/>
</dbReference>
<evidence type="ECO:0000259" key="5">
    <source>
        <dbReference type="PROSITE" id="PS50195"/>
    </source>
</evidence>
<dbReference type="PANTHER" id="PTHR15706:SF10">
    <property type="entry name" value="NADPH OXIDASE ORGANIZER 1"/>
    <property type="match status" value="1"/>
</dbReference>
<protein>
    <submittedName>
        <fullName evidence="6">NOXO1 oxidase</fullName>
    </submittedName>
</protein>
<feature type="region of interest" description="Disordered" evidence="3">
    <location>
        <begin position="346"/>
        <end position="455"/>
    </location>
</feature>
<dbReference type="SMART" id="SM00326">
    <property type="entry name" value="SH3"/>
    <property type="match status" value="2"/>
</dbReference>
<reference evidence="6 7" key="1">
    <citation type="submission" date="2019-09" db="EMBL/GenBank/DDBJ databases">
        <title>Bird 10,000 Genomes (B10K) Project - Family phase.</title>
        <authorList>
            <person name="Zhang G."/>
        </authorList>
    </citation>
    <scope>NUCLEOTIDE SEQUENCE [LARGE SCALE GENOMIC DNA]</scope>
    <source>
        <strain evidence="6">B10K-LSUMZ-16893</strain>
    </source>
</reference>
<evidence type="ECO:0000256" key="3">
    <source>
        <dbReference type="SAM" id="MobiDB-lite"/>
    </source>
</evidence>
<dbReference type="CDD" id="cd12024">
    <property type="entry name" value="SH3_NoxO1_2"/>
    <property type="match status" value="1"/>
</dbReference>
<feature type="compositionally biased region" description="Basic and acidic residues" evidence="3">
    <location>
        <begin position="405"/>
        <end position="416"/>
    </location>
</feature>
<feature type="compositionally biased region" description="Basic and acidic residues" evidence="3">
    <location>
        <begin position="438"/>
        <end position="452"/>
    </location>
</feature>
<proteinExistence type="predicted"/>
<dbReference type="GO" id="GO:0035091">
    <property type="term" value="F:phosphatidylinositol binding"/>
    <property type="evidence" value="ECO:0007669"/>
    <property type="project" value="InterPro"/>
</dbReference>
<evidence type="ECO:0000256" key="1">
    <source>
        <dbReference type="ARBA" id="ARBA00022443"/>
    </source>
</evidence>
<sequence>PLLRRTRIPSGRGKMSGGGGRFPVRVKAAGVMQCQKQKKYMIFVSWSDRNNVLIYRTFEEFKTFHKELKRKFPIESGSLRRSDRTLPKFKDANMKQRKSGKLNKALERLKLLETYAQELLRMDAKISQSETLIQFFKAQTQDLDPSFPENSVVIMPSEIGGDRKKERRQQQQQQVPSITHPQASQSYRCIEAFETKDTKNKPFQVAKKEIVEVLIKDMTGWWLVENADKQIAWFPAPYLQELGLHGASQSASSAQEEGCLYFAAQAYESQEEDELSLNKGVLVEVLRKSEDGWWLSRYNGQTGYIPSLCLQPYRNPHCRLQSLVSCGLNASTPNLSSSFSSSFSSSSSSLGAPLDEGAGGSEVQTRPPQDQSQEGTSARSRSKSLPRASSTSHLEGDSSALSSGKEQDRPGWKADLSRSLPEVEQSRSSVPGTASAARDSKCPHLTRRDRNDSGFVEPCAADSSCSLADCDAAAGAPKVPARPSAHEILQKCSTITKRALQSASRPAL</sequence>
<dbReference type="SUPFAM" id="SSF50044">
    <property type="entry name" value="SH3-domain"/>
    <property type="match status" value="2"/>
</dbReference>
<dbReference type="InterPro" id="IPR001683">
    <property type="entry name" value="PX_dom"/>
</dbReference>
<dbReference type="Gene3D" id="3.30.1520.10">
    <property type="entry name" value="Phox-like domain"/>
    <property type="match status" value="1"/>
</dbReference>
<dbReference type="SMART" id="SM00312">
    <property type="entry name" value="PX"/>
    <property type="match status" value="1"/>
</dbReference>
<dbReference type="CDD" id="cd06889">
    <property type="entry name" value="PX_NoxO1"/>
    <property type="match status" value="1"/>
</dbReference>
<dbReference type="InterPro" id="IPR036871">
    <property type="entry name" value="PX_dom_sf"/>
</dbReference>
<name>A0A7K7VCU2_EUDEL</name>
<dbReference type="InterPro" id="IPR001452">
    <property type="entry name" value="SH3_domain"/>
</dbReference>
<dbReference type="InterPro" id="IPR051228">
    <property type="entry name" value="NADPH_Oxidase/PX-Domain"/>
</dbReference>
<feature type="region of interest" description="Disordered" evidence="3">
    <location>
        <begin position="1"/>
        <end position="20"/>
    </location>
</feature>
<dbReference type="AlphaFoldDB" id="A0A7K7VCU2"/>
<evidence type="ECO:0000313" key="6">
    <source>
        <dbReference type="EMBL" id="NXA38372.1"/>
    </source>
</evidence>
<comment type="caution">
    <text evidence="6">The sequence shown here is derived from an EMBL/GenBank/DDBJ whole genome shotgun (WGS) entry which is preliminary data.</text>
</comment>
<feature type="domain" description="PX" evidence="5">
    <location>
        <begin position="18"/>
        <end position="143"/>
    </location>
</feature>
<gene>
    <name evidence="6" type="primary">Noxo1</name>
    <name evidence="6" type="ORF">EUDELE_R05648</name>
</gene>
<dbReference type="Gene3D" id="2.30.30.40">
    <property type="entry name" value="SH3 Domains"/>
    <property type="match status" value="2"/>
</dbReference>
<dbReference type="SUPFAM" id="SSF64268">
    <property type="entry name" value="PX domain"/>
    <property type="match status" value="1"/>
</dbReference>
<feature type="domain" description="SH3" evidence="4">
    <location>
        <begin position="182"/>
        <end position="244"/>
    </location>
</feature>
<dbReference type="FunFam" id="2.30.30.40:FF:000219">
    <property type="entry name" value="NADPH oxidase organizer 1"/>
    <property type="match status" value="1"/>
</dbReference>
<dbReference type="InterPro" id="IPR036028">
    <property type="entry name" value="SH3-like_dom_sf"/>
</dbReference>
<dbReference type="PROSITE" id="PS50195">
    <property type="entry name" value="PX"/>
    <property type="match status" value="1"/>
</dbReference>
<feature type="non-terminal residue" evidence="6">
    <location>
        <position position="508"/>
    </location>
</feature>
<dbReference type="PANTHER" id="PTHR15706">
    <property type="entry name" value="SH3 MULTIPLE DOMAIN"/>
    <property type="match status" value="1"/>
</dbReference>
<evidence type="ECO:0000259" key="4">
    <source>
        <dbReference type="PROSITE" id="PS50002"/>
    </source>
</evidence>
<organism evidence="6 7">
    <name type="scientific">Eudromia elegans</name>
    <name type="common">Elegant crested-tinamou</name>
    <dbReference type="NCBI Taxonomy" id="8805"/>
    <lineage>
        <taxon>Eukaryota</taxon>
        <taxon>Metazoa</taxon>
        <taxon>Chordata</taxon>
        <taxon>Craniata</taxon>
        <taxon>Vertebrata</taxon>
        <taxon>Euteleostomi</taxon>
        <taxon>Archelosauria</taxon>
        <taxon>Archosauria</taxon>
        <taxon>Dinosauria</taxon>
        <taxon>Saurischia</taxon>
        <taxon>Theropoda</taxon>
        <taxon>Coelurosauria</taxon>
        <taxon>Aves</taxon>
        <taxon>Palaeognathae</taxon>
        <taxon>Tinamiformes</taxon>
        <taxon>Tinamidae</taxon>
        <taxon>Eudromia</taxon>
    </lineage>
</organism>
<feature type="compositionally biased region" description="Polar residues" evidence="3">
    <location>
        <begin position="362"/>
        <end position="379"/>
    </location>
</feature>
<dbReference type="FunFam" id="2.30.30.40:FF:000233">
    <property type="entry name" value="NADPH oxidase organizer 1"/>
    <property type="match status" value="1"/>
</dbReference>
<dbReference type="GO" id="GO:0016176">
    <property type="term" value="F:superoxide-generating NADPH oxidase activator activity"/>
    <property type="evidence" value="ECO:0007669"/>
    <property type="project" value="TreeGrafter"/>
</dbReference>
<dbReference type="GO" id="GO:0005737">
    <property type="term" value="C:cytoplasm"/>
    <property type="evidence" value="ECO:0007669"/>
    <property type="project" value="TreeGrafter"/>
</dbReference>
<feature type="non-terminal residue" evidence="6">
    <location>
        <position position="1"/>
    </location>
</feature>
<dbReference type="PROSITE" id="PS50002">
    <property type="entry name" value="SH3"/>
    <property type="match status" value="2"/>
</dbReference>
<dbReference type="Proteomes" id="UP000533954">
    <property type="component" value="Unassembled WGS sequence"/>
</dbReference>
<dbReference type="CDD" id="cd12023">
    <property type="entry name" value="SH3_NoxO1_1"/>
    <property type="match status" value="1"/>
</dbReference>
<dbReference type="GO" id="GO:0042554">
    <property type="term" value="P:superoxide anion generation"/>
    <property type="evidence" value="ECO:0007669"/>
    <property type="project" value="TreeGrafter"/>
</dbReference>
<feature type="compositionally biased region" description="Polar residues" evidence="3">
    <location>
        <begin position="387"/>
        <end position="404"/>
    </location>
</feature>
<feature type="region of interest" description="Disordered" evidence="3">
    <location>
        <begin position="158"/>
        <end position="182"/>
    </location>
</feature>
<dbReference type="EMBL" id="VZSX01000075">
    <property type="protein sequence ID" value="NXA38372.1"/>
    <property type="molecule type" value="Genomic_DNA"/>
</dbReference>
<evidence type="ECO:0000313" key="7">
    <source>
        <dbReference type="Proteomes" id="UP000533954"/>
    </source>
</evidence>